<dbReference type="Gene3D" id="3.40.50.300">
    <property type="entry name" value="P-loop containing nucleotide triphosphate hydrolases"/>
    <property type="match status" value="2"/>
</dbReference>
<dbReference type="InterPro" id="IPR000212">
    <property type="entry name" value="DNA_helicase_UvrD/REP"/>
</dbReference>
<dbReference type="Pfam" id="PF13245">
    <property type="entry name" value="AAA_19"/>
    <property type="match status" value="1"/>
</dbReference>
<proteinExistence type="predicted"/>
<evidence type="ECO:0000259" key="1">
    <source>
        <dbReference type="Pfam" id="PF13538"/>
    </source>
</evidence>
<dbReference type="InterPro" id="IPR027785">
    <property type="entry name" value="UvrD-like_helicase_C"/>
</dbReference>
<feature type="domain" description="UvrD-like helicase C-terminal" evidence="1">
    <location>
        <begin position="524"/>
        <end position="569"/>
    </location>
</feature>
<keyword evidence="3" id="KW-1185">Reference proteome</keyword>
<evidence type="ECO:0000313" key="3">
    <source>
        <dbReference type="Proteomes" id="UP001177872"/>
    </source>
</evidence>
<dbReference type="RefSeq" id="WP_089181513.1">
    <property type="nucleotide sequence ID" value="NZ_JAVCZM010000006.1"/>
</dbReference>
<dbReference type="PANTHER" id="PTHR11070">
    <property type="entry name" value="UVRD / RECB / PCRA DNA HELICASE FAMILY MEMBER"/>
    <property type="match status" value="1"/>
</dbReference>
<accession>A0ABU0VPM2</accession>
<dbReference type="Pfam" id="PF13538">
    <property type="entry name" value="UvrD_C_2"/>
    <property type="match status" value="1"/>
</dbReference>
<evidence type="ECO:0000313" key="2">
    <source>
        <dbReference type="EMBL" id="MDQ1863389.1"/>
    </source>
</evidence>
<protein>
    <submittedName>
        <fullName evidence="2">AAA family ATPase</fullName>
    </submittedName>
</protein>
<gene>
    <name evidence="2" type="ORF">Q6237_20610</name>
</gene>
<dbReference type="InterPro" id="IPR027417">
    <property type="entry name" value="P-loop_NTPase"/>
</dbReference>
<dbReference type="PANTHER" id="PTHR11070:SF50">
    <property type="entry name" value="SUPERFAMILY I DNA AND RNA HELICASE"/>
    <property type="match status" value="1"/>
</dbReference>
<organism evidence="2 3">
    <name type="scientific">Serratia ureilytica</name>
    <dbReference type="NCBI Taxonomy" id="300181"/>
    <lineage>
        <taxon>Bacteria</taxon>
        <taxon>Pseudomonadati</taxon>
        <taxon>Pseudomonadota</taxon>
        <taxon>Gammaproteobacteria</taxon>
        <taxon>Enterobacterales</taxon>
        <taxon>Yersiniaceae</taxon>
        <taxon>Serratia</taxon>
    </lineage>
</organism>
<comment type="caution">
    <text evidence="2">The sequence shown here is derived from an EMBL/GenBank/DDBJ whole genome shotgun (WGS) entry which is preliminary data.</text>
</comment>
<sequence>MSSFFYMQPELKNNKNADFLNEIEEFANSKQMQLYAIKNPLGENKYNYNRDDVCVVLSPGAKLLFVSFDADDDEFEDYIEDFIEDLGSLSDKYNYKDTIGRPREWRKKLVTSLCFPAIDENLVFDDFFNDLKIKDGADSKKSELIISLLTGSINNIDKVKGNVPDNILDKVKQKIILFDGDQTRFVYQKFEKRKVIIQGLSGTGKTELLLHKLKEIYLDKDKPESKIIFTCHNKILADNMRKRIPEFFNFMKVEQQISWDERLWCVNAWGSQSDKDSGAYRYICDSYGLSFYRYSYVMTFDKVCQMALDEVKKIPRDEFKCCFDFMLIDESQDFPESFIELCEYVTSDTIYVAGDIFQSIFESNVTNDIEPDFLLSKCYRTDPRTLMFAHGLGMGLFEKEPLTWLMHKEWEACGYLVDESNKGTLRLRREPLRRFEDVTDARIHSIELVKSDADSEEREILKLLKKIREENPTVLADDIGIIFIDKGQSAYSLADKLEINIPRFFGWRVNKAYESKEKIKDTLFISNKNNVKGLEFPFVICVTRQLTRSHSYRNALYMMLTRSFIRSYLLLSDKNQELTNEIEGGLKVINEHGFMDISIPPADVIQKIRTTIRYDEKNISHYDFVAKIFDELNIEHVLRPALYEIIKSIIPDSFDQERIRKVIAFNYEEMLKDMK</sequence>
<dbReference type="SUPFAM" id="SSF52540">
    <property type="entry name" value="P-loop containing nucleoside triphosphate hydrolases"/>
    <property type="match status" value="1"/>
</dbReference>
<name>A0ABU0VPM2_9GAMM</name>
<reference evidence="2" key="1">
    <citation type="submission" date="2023-07" db="EMBL/GenBank/DDBJ databases">
        <title>In vitro acaricidal activity of Serratia ureilytica strains isolated from Mimosa pudica nodules againts the dust mite Tyrophagus putrescentiae.</title>
        <authorList>
            <person name="Wong-Villareal A."/>
            <person name="Cerqueda-Garcia D."/>
        </authorList>
    </citation>
    <scope>NUCLEOTIDE SEQUENCE</scope>
    <source>
        <strain evidence="2">UTS2</strain>
    </source>
</reference>
<dbReference type="EMBL" id="JAVCZN010000010">
    <property type="protein sequence ID" value="MDQ1863389.1"/>
    <property type="molecule type" value="Genomic_DNA"/>
</dbReference>
<dbReference type="Proteomes" id="UP001177872">
    <property type="component" value="Unassembled WGS sequence"/>
</dbReference>